<accession>A0A916L7I3</accession>
<comment type="caution">
    <text evidence="1">The sequence shown here is derived from an EMBL/GenBank/DDBJ whole genome shotgun (WGS) entry which is preliminary data.</text>
</comment>
<evidence type="ECO:0000313" key="2">
    <source>
        <dbReference type="Proteomes" id="UP000039021"/>
    </source>
</evidence>
<dbReference type="EMBL" id="CSBK01000042">
    <property type="protein sequence ID" value="COW83939.1"/>
    <property type="molecule type" value="Genomic_DNA"/>
</dbReference>
<organism evidence="1 2">
    <name type="scientific">Mycobacterium tuberculosis</name>
    <dbReference type="NCBI Taxonomy" id="1773"/>
    <lineage>
        <taxon>Bacteria</taxon>
        <taxon>Bacillati</taxon>
        <taxon>Actinomycetota</taxon>
        <taxon>Actinomycetes</taxon>
        <taxon>Mycobacteriales</taxon>
        <taxon>Mycobacteriaceae</taxon>
        <taxon>Mycobacterium</taxon>
        <taxon>Mycobacterium tuberculosis complex</taxon>
    </lineage>
</organism>
<proteinExistence type="predicted"/>
<dbReference type="Proteomes" id="UP000039021">
    <property type="component" value="Unassembled WGS sequence"/>
</dbReference>
<sequence>MKFAPGLQYCSMPRVQLLHSRHESTKQPTPTRSPCRYLVTSEPTAVTTPAISWPGTTG</sequence>
<gene>
    <name evidence="1" type="ORF">ERS007739_00175</name>
</gene>
<dbReference type="AlphaFoldDB" id="A0A916L7I3"/>
<protein>
    <submittedName>
        <fullName evidence="1">Uncharacterized protein</fullName>
    </submittedName>
</protein>
<reference evidence="2" key="1">
    <citation type="submission" date="2015-03" db="EMBL/GenBank/DDBJ databases">
        <authorList>
            <consortium name="Pathogen Informatics"/>
        </authorList>
    </citation>
    <scope>NUCLEOTIDE SEQUENCE [LARGE SCALE GENOMIC DNA]</scope>
    <source>
        <strain evidence="2">N09902308</strain>
    </source>
</reference>
<name>A0A916L7I3_MYCTX</name>
<evidence type="ECO:0000313" key="1">
    <source>
        <dbReference type="EMBL" id="COW83939.1"/>
    </source>
</evidence>